<comment type="caution">
    <text evidence="2">The sequence shown here is derived from an EMBL/GenBank/DDBJ whole genome shotgun (WGS) entry which is preliminary data.</text>
</comment>
<evidence type="ECO:0000313" key="2">
    <source>
        <dbReference type="EMBL" id="MBA2951757.1"/>
    </source>
</evidence>
<gene>
    <name evidence="2" type="ORF">H1D24_39875</name>
</gene>
<organism evidence="2 3">
    <name type="scientific">Streptomyces himalayensis subsp. himalayensis</name>
    <dbReference type="NCBI Taxonomy" id="2756131"/>
    <lineage>
        <taxon>Bacteria</taxon>
        <taxon>Bacillati</taxon>
        <taxon>Actinomycetota</taxon>
        <taxon>Actinomycetes</taxon>
        <taxon>Kitasatosporales</taxon>
        <taxon>Streptomycetaceae</taxon>
        <taxon>Streptomyces</taxon>
        <taxon>Streptomyces himalayensis</taxon>
    </lineage>
</organism>
<dbReference type="RefSeq" id="WP_181662668.1">
    <property type="nucleotide sequence ID" value="NZ_JACEHE010000054.1"/>
</dbReference>
<evidence type="ECO:0000313" key="3">
    <source>
        <dbReference type="Proteomes" id="UP000545761"/>
    </source>
</evidence>
<dbReference type="AlphaFoldDB" id="A0A7W0DV07"/>
<protein>
    <submittedName>
        <fullName evidence="2">DUF1918 domain-containing protein</fullName>
    </submittedName>
</protein>
<dbReference type="EMBL" id="JACEHE010000054">
    <property type="protein sequence ID" value="MBA2951757.1"/>
    <property type="molecule type" value="Genomic_DNA"/>
</dbReference>
<dbReference type="InterPro" id="IPR015035">
    <property type="entry name" value="DUF1918"/>
</dbReference>
<dbReference type="Gene3D" id="2.30.30.440">
    <property type="entry name" value="Domain of unknown function DUF1918"/>
    <property type="match status" value="1"/>
</dbReference>
<dbReference type="SUPFAM" id="SSF50118">
    <property type="entry name" value="Cell growth inhibitor/plasmid maintenance toxic component"/>
    <property type="match status" value="1"/>
</dbReference>
<evidence type="ECO:0000259" key="1">
    <source>
        <dbReference type="Pfam" id="PF08940"/>
    </source>
</evidence>
<reference evidence="2 3" key="1">
    <citation type="submission" date="2020-07" db="EMBL/GenBank/DDBJ databases">
        <title>Streptomyces isolated from Indian soil.</title>
        <authorList>
            <person name="Mandal S."/>
            <person name="Maiti P.K."/>
        </authorList>
    </citation>
    <scope>NUCLEOTIDE SEQUENCE [LARGE SCALE GENOMIC DNA]</scope>
    <source>
        <strain evidence="2 3">PSKA28</strain>
    </source>
</reference>
<feature type="domain" description="DUF1918" evidence="1">
    <location>
        <begin position="1"/>
        <end position="58"/>
    </location>
</feature>
<name>A0A7W0DV07_9ACTN</name>
<dbReference type="Proteomes" id="UP000545761">
    <property type="component" value="Unassembled WGS sequence"/>
</dbReference>
<proteinExistence type="predicted"/>
<accession>A0A7W0DV07</accession>
<sequence>MHATVGDTLLIHSGIVGQHERTAEILEVMEEDGEAPAYLVRFADGDETVLSPDPDTVIKLLQKKE</sequence>
<dbReference type="Pfam" id="PF08940">
    <property type="entry name" value="DUF1918"/>
    <property type="match status" value="1"/>
</dbReference>